<sequence length="282" mass="31374">MWKAHVRRALGERMSMFVKLTIAATVLVLSILAAGIYRFNMTNDDIYMVMEDGQVLQYDEAMAQADAKAKAKEAALSSSEDAIESVVPSEAKPVANASEVMLKLFSLNTANPFEVKLPDSQLPVVLTHFIKIKQTEFALGDYQQGDEKGRVFLDYLRITPLNFDPALEPDTQSDAPLQDDPKQQTMPFVAPYIVTNQGSGVFWYLGLFSLDYGQNRLQHLGSVFIGDRIEVESIEPVYPFEAPFKVAVTYRDRAAGQPMAEEPKVTKTLEVGVSELEIKALN</sequence>
<reference evidence="1" key="1">
    <citation type="submission" date="2006-08" db="EMBL/GenBank/DDBJ databases">
        <title>Complete sequence of Chromosome1 of Shewanella sp. MR-7.</title>
        <authorList>
            <consortium name="US DOE Joint Genome Institute"/>
            <person name="Copeland A."/>
            <person name="Lucas S."/>
            <person name="Lapidus A."/>
            <person name="Barry K."/>
            <person name="Detter J.C."/>
            <person name="Glavina del Rio T."/>
            <person name="Hammon N."/>
            <person name="Israni S."/>
            <person name="Dalin E."/>
            <person name="Tice H."/>
            <person name="Pitluck S."/>
            <person name="Kiss H."/>
            <person name="Brettin T."/>
            <person name="Bruce D."/>
            <person name="Han C."/>
            <person name="Tapia R."/>
            <person name="Gilna P."/>
            <person name="Schmutz J."/>
            <person name="Larimer F."/>
            <person name="Land M."/>
            <person name="Hauser L."/>
            <person name="Kyrpides N."/>
            <person name="Mikhailova N."/>
            <person name="Nealson K."/>
            <person name="Konstantinidis K."/>
            <person name="Klappenbach J."/>
            <person name="Tiedje J."/>
            <person name="Richardson P."/>
        </authorList>
    </citation>
    <scope>NUCLEOTIDE SEQUENCE</scope>
    <source>
        <strain evidence="1">MR-7</strain>
    </source>
</reference>
<dbReference type="KEGG" id="shm:Shewmr7_2746"/>
<dbReference type="HOGENOM" id="CLU_091012_0_0_6"/>
<dbReference type="AlphaFoldDB" id="Q0HT24"/>
<organism evidence="1">
    <name type="scientific">Shewanella sp. (strain MR-7)</name>
    <dbReference type="NCBI Taxonomy" id="60481"/>
    <lineage>
        <taxon>Bacteria</taxon>
        <taxon>Pseudomonadati</taxon>
        <taxon>Pseudomonadota</taxon>
        <taxon>Gammaproteobacteria</taxon>
        <taxon>Alteromonadales</taxon>
        <taxon>Shewanellaceae</taxon>
        <taxon>Shewanella</taxon>
    </lineage>
</organism>
<name>Q0HT24_SHESR</name>
<accession>Q0HT24</accession>
<protein>
    <submittedName>
        <fullName evidence="1">Uncharacterized protein</fullName>
    </submittedName>
</protein>
<evidence type="ECO:0000313" key="1">
    <source>
        <dbReference type="EMBL" id="ABI43731.1"/>
    </source>
</evidence>
<proteinExistence type="predicted"/>
<dbReference type="EMBL" id="CP000444">
    <property type="protein sequence ID" value="ABI43731.1"/>
    <property type="molecule type" value="Genomic_DNA"/>
</dbReference>
<gene>
    <name evidence="1" type="ordered locus">Shewmr7_2746</name>
</gene>